<evidence type="ECO:0000313" key="3">
    <source>
        <dbReference type="Proteomes" id="UP000640274"/>
    </source>
</evidence>
<keyword evidence="1" id="KW-0472">Membrane</keyword>
<evidence type="ECO:0000256" key="1">
    <source>
        <dbReference type="SAM" id="Phobius"/>
    </source>
</evidence>
<keyword evidence="3" id="KW-1185">Reference proteome</keyword>
<evidence type="ECO:0000313" key="2">
    <source>
        <dbReference type="EMBL" id="MBJ6363500.1"/>
    </source>
</evidence>
<protein>
    <submittedName>
        <fullName evidence="2">Uncharacterized protein</fullName>
    </submittedName>
</protein>
<dbReference type="Proteomes" id="UP000640274">
    <property type="component" value="Unassembled WGS sequence"/>
</dbReference>
<sequence length="69" mass="8116">MKQQRWLRHTERITVWIIIICGIVLGGLVVAQFALQFAVVREWVTGVDRLEGLPFFQDMTARLFMLIQR</sequence>
<keyword evidence="1" id="KW-1133">Transmembrane helix</keyword>
<feature type="transmembrane region" description="Helical" evidence="1">
    <location>
        <begin position="12"/>
        <end position="35"/>
    </location>
</feature>
<gene>
    <name evidence="2" type="ORF">JFN88_20030</name>
</gene>
<dbReference type="AlphaFoldDB" id="A0A934JAY8"/>
<dbReference type="EMBL" id="JAELUP010000103">
    <property type="protein sequence ID" value="MBJ6363500.1"/>
    <property type="molecule type" value="Genomic_DNA"/>
</dbReference>
<accession>A0A934JAY8</accession>
<keyword evidence="1" id="KW-0812">Transmembrane</keyword>
<proteinExistence type="predicted"/>
<name>A0A934JAY8_9BACL</name>
<comment type="caution">
    <text evidence="2">The sequence shown here is derived from an EMBL/GenBank/DDBJ whole genome shotgun (WGS) entry which is preliminary data.</text>
</comment>
<reference evidence="2" key="1">
    <citation type="submission" date="2020-12" db="EMBL/GenBank/DDBJ databases">
        <authorList>
            <person name="Huq M.A."/>
        </authorList>
    </citation>
    <scope>NUCLEOTIDE SEQUENCE</scope>
    <source>
        <strain evidence="2">MAHUQ-46</strain>
    </source>
</reference>
<organism evidence="2 3">
    <name type="scientific">Paenibacillus roseus</name>
    <dbReference type="NCBI Taxonomy" id="2798579"/>
    <lineage>
        <taxon>Bacteria</taxon>
        <taxon>Bacillati</taxon>
        <taxon>Bacillota</taxon>
        <taxon>Bacilli</taxon>
        <taxon>Bacillales</taxon>
        <taxon>Paenibacillaceae</taxon>
        <taxon>Paenibacillus</taxon>
    </lineage>
</organism>
<dbReference type="RefSeq" id="WP_199021040.1">
    <property type="nucleotide sequence ID" value="NZ_JAELUP010000103.1"/>
</dbReference>